<dbReference type="InterPro" id="IPR036412">
    <property type="entry name" value="HAD-like_sf"/>
</dbReference>
<protein>
    <submittedName>
        <fullName evidence="5">Haloacid dehalogenase-like hydrolase domain-containing Sgpp</fullName>
    </submittedName>
</protein>
<proteinExistence type="predicted"/>
<evidence type="ECO:0000256" key="4">
    <source>
        <dbReference type="ARBA" id="ARBA00023277"/>
    </source>
</evidence>
<gene>
    <name evidence="5" type="ORF">OLEA9_A014613</name>
</gene>
<keyword evidence="2" id="KW-0479">Metal-binding</keyword>
<dbReference type="InterPro" id="IPR023198">
    <property type="entry name" value="PGP-like_dom2"/>
</dbReference>
<keyword evidence="5" id="KW-0378">Hydrolase</keyword>
<dbReference type="InterPro" id="IPR041492">
    <property type="entry name" value="HAD_2"/>
</dbReference>
<evidence type="ECO:0000256" key="1">
    <source>
        <dbReference type="ARBA" id="ARBA00001946"/>
    </source>
</evidence>
<dbReference type="Gramene" id="OE9A014613T1">
    <property type="protein sequence ID" value="OE9A014613C1"/>
    <property type="gene ID" value="OE9A014613"/>
</dbReference>
<keyword evidence="4" id="KW-0119">Carbohydrate metabolism</keyword>
<keyword evidence="3" id="KW-0460">Magnesium</keyword>
<evidence type="ECO:0000256" key="3">
    <source>
        <dbReference type="ARBA" id="ARBA00022842"/>
    </source>
</evidence>
<evidence type="ECO:0000313" key="5">
    <source>
        <dbReference type="EMBL" id="CAA3022523.1"/>
    </source>
</evidence>
<evidence type="ECO:0000313" key="6">
    <source>
        <dbReference type="Proteomes" id="UP000594638"/>
    </source>
</evidence>
<comment type="cofactor">
    <cofactor evidence="1">
        <name>Mg(2+)</name>
        <dbReference type="ChEBI" id="CHEBI:18420"/>
    </cofactor>
</comment>
<comment type="caution">
    <text evidence="5">The sequence shown here is derived from an EMBL/GenBank/DDBJ whole genome shotgun (WGS) entry which is preliminary data.</text>
</comment>
<sequence>MPALVPLQLFSNFVPKTHPLCRIPFCRKDICSTARTFFSSEFCLTKVIKSSLSTVAPLEAILFDIDGTLCDSDPIHYNAFREMLQGIGFNGGEPISEEFFIKNTSGKHNEELCRVLFPEWNLKKARKFMDDKEEFF</sequence>
<evidence type="ECO:0000256" key="2">
    <source>
        <dbReference type="ARBA" id="ARBA00022723"/>
    </source>
</evidence>
<organism evidence="5 6">
    <name type="scientific">Olea europaea subsp. europaea</name>
    <dbReference type="NCBI Taxonomy" id="158383"/>
    <lineage>
        <taxon>Eukaryota</taxon>
        <taxon>Viridiplantae</taxon>
        <taxon>Streptophyta</taxon>
        <taxon>Embryophyta</taxon>
        <taxon>Tracheophyta</taxon>
        <taxon>Spermatophyta</taxon>
        <taxon>Magnoliopsida</taxon>
        <taxon>eudicotyledons</taxon>
        <taxon>Gunneridae</taxon>
        <taxon>Pentapetalae</taxon>
        <taxon>asterids</taxon>
        <taxon>lamiids</taxon>
        <taxon>Lamiales</taxon>
        <taxon>Oleaceae</taxon>
        <taxon>Oleeae</taxon>
        <taxon>Olea</taxon>
    </lineage>
</organism>
<dbReference type="PANTHER" id="PTHR46193">
    <property type="entry name" value="6-PHOSPHOGLUCONATE PHOSPHATASE"/>
    <property type="match status" value="1"/>
</dbReference>
<name>A0A8S0UZG4_OLEEU</name>
<dbReference type="InterPro" id="IPR051600">
    <property type="entry name" value="Beta-PGM-like"/>
</dbReference>
<dbReference type="SUPFAM" id="SSF56784">
    <property type="entry name" value="HAD-like"/>
    <property type="match status" value="1"/>
</dbReference>
<keyword evidence="6" id="KW-1185">Reference proteome</keyword>
<dbReference type="Gene3D" id="1.10.150.240">
    <property type="entry name" value="Putative phosphatase, domain 2"/>
    <property type="match status" value="1"/>
</dbReference>
<dbReference type="GO" id="GO:0016787">
    <property type="term" value="F:hydrolase activity"/>
    <property type="evidence" value="ECO:0007669"/>
    <property type="project" value="UniProtKB-KW"/>
</dbReference>
<dbReference type="AlphaFoldDB" id="A0A8S0UZG4"/>
<dbReference type="PANTHER" id="PTHR46193:SF18">
    <property type="entry name" value="HEXITOL PHOSPHATASE B"/>
    <property type="match status" value="1"/>
</dbReference>
<reference evidence="5 6" key="1">
    <citation type="submission" date="2019-12" db="EMBL/GenBank/DDBJ databases">
        <authorList>
            <person name="Alioto T."/>
            <person name="Alioto T."/>
            <person name="Gomez Garrido J."/>
        </authorList>
    </citation>
    <scope>NUCLEOTIDE SEQUENCE [LARGE SCALE GENOMIC DNA]</scope>
</reference>
<dbReference type="Pfam" id="PF13419">
    <property type="entry name" value="HAD_2"/>
    <property type="match status" value="1"/>
</dbReference>
<accession>A0A8S0UZG4</accession>
<dbReference type="GO" id="GO:0046872">
    <property type="term" value="F:metal ion binding"/>
    <property type="evidence" value="ECO:0007669"/>
    <property type="project" value="UniProtKB-KW"/>
</dbReference>
<dbReference type="Gene3D" id="3.40.50.1000">
    <property type="entry name" value="HAD superfamily/HAD-like"/>
    <property type="match status" value="1"/>
</dbReference>
<dbReference type="InterPro" id="IPR023214">
    <property type="entry name" value="HAD_sf"/>
</dbReference>
<dbReference type="OrthoDB" id="1729004at2759"/>
<dbReference type="EMBL" id="CACTIH010009071">
    <property type="protein sequence ID" value="CAA3022523.1"/>
    <property type="molecule type" value="Genomic_DNA"/>
</dbReference>
<dbReference type="Proteomes" id="UP000594638">
    <property type="component" value="Unassembled WGS sequence"/>
</dbReference>